<geneLocation type="plasmid" evidence="1 2">
    <name>unnamed2</name>
</geneLocation>
<keyword evidence="2" id="KW-1185">Reference proteome</keyword>
<evidence type="ECO:0000313" key="1">
    <source>
        <dbReference type="EMBL" id="QUX26372.1"/>
    </source>
</evidence>
<protein>
    <submittedName>
        <fullName evidence="1">Uncharacterized protein</fullName>
    </submittedName>
</protein>
<reference evidence="2" key="1">
    <citation type="submission" date="2021-05" db="EMBL/GenBank/DDBJ databases">
        <title>Direct Submission.</title>
        <authorList>
            <person name="Li K."/>
            <person name="Gao J."/>
        </authorList>
    </citation>
    <scope>NUCLEOTIDE SEQUENCE [LARGE SCALE GENOMIC DNA]</scope>
    <source>
        <strain evidence="2">Mg02</strain>
        <plasmid evidence="2">unnamed2</plasmid>
    </source>
</reference>
<gene>
    <name evidence="1" type="ORF">KGD84_32240</name>
</gene>
<dbReference type="EMBL" id="CP074134">
    <property type="protein sequence ID" value="QUX26372.1"/>
    <property type="molecule type" value="Genomic_DNA"/>
</dbReference>
<sequence>MTASTLFSGPAEIDTTAIEHLLTDPDLHADHLPGETAEEHAARTTAAADITATLLDELAEPMADHPDGLEAGIQAASATIREWVDAYADYVHDLVDGADEAMGRWAA</sequence>
<proteinExistence type="predicted"/>
<evidence type="ECO:0000313" key="2">
    <source>
        <dbReference type="Proteomes" id="UP000676079"/>
    </source>
</evidence>
<name>A0ABX8BVV6_9ACTN</name>
<keyword evidence="1" id="KW-0614">Plasmid</keyword>
<accession>A0ABX8BVV6</accession>
<dbReference type="RefSeq" id="WP_220566115.1">
    <property type="nucleotide sequence ID" value="NZ_CP074134.1"/>
</dbReference>
<dbReference type="Proteomes" id="UP000676079">
    <property type="component" value="Plasmid unnamed2"/>
</dbReference>
<organism evidence="1 2">
    <name type="scientific">Nocardiopsis changdeensis</name>
    <dbReference type="NCBI Taxonomy" id="2831969"/>
    <lineage>
        <taxon>Bacteria</taxon>
        <taxon>Bacillati</taxon>
        <taxon>Actinomycetota</taxon>
        <taxon>Actinomycetes</taxon>
        <taxon>Streptosporangiales</taxon>
        <taxon>Nocardiopsidaceae</taxon>
        <taxon>Nocardiopsis</taxon>
    </lineage>
</organism>